<name>A0A1Y2BU70_9FUNG</name>
<dbReference type="Gene3D" id="1.20.120.520">
    <property type="entry name" value="nmb1532 protein domain like"/>
    <property type="match status" value="1"/>
</dbReference>
<comment type="caution">
    <text evidence="1">The sequence shown here is derived from an EMBL/GenBank/DDBJ whole genome shotgun (WGS) entry which is preliminary data.</text>
</comment>
<accession>A0A1Y2BU70</accession>
<dbReference type="EMBL" id="MCGO01000049">
    <property type="protein sequence ID" value="ORY37665.1"/>
    <property type="molecule type" value="Genomic_DNA"/>
</dbReference>
<organism evidence="1 2">
    <name type="scientific">Rhizoclosmatium globosum</name>
    <dbReference type="NCBI Taxonomy" id="329046"/>
    <lineage>
        <taxon>Eukaryota</taxon>
        <taxon>Fungi</taxon>
        <taxon>Fungi incertae sedis</taxon>
        <taxon>Chytridiomycota</taxon>
        <taxon>Chytridiomycota incertae sedis</taxon>
        <taxon>Chytridiomycetes</taxon>
        <taxon>Chytridiales</taxon>
        <taxon>Chytriomycetaceae</taxon>
        <taxon>Rhizoclosmatium</taxon>
    </lineage>
</organism>
<sequence length="133" mass="15175">MAQEKDLFDLNTYTITVMHNILRRANESLVINCDTEHITSIGQLEAYIGYLASYAAFLHHHHNNEDDIYFPVLIKPVSIVTALRKITVTSKICWPPSTKRLLSPKTLKHLQLSTPRLSTLQLSRKTCCKSEPL</sequence>
<dbReference type="AlphaFoldDB" id="A0A1Y2BU70"/>
<dbReference type="OrthoDB" id="58416at2759"/>
<evidence type="ECO:0008006" key="3">
    <source>
        <dbReference type="Google" id="ProtNLM"/>
    </source>
</evidence>
<dbReference type="STRING" id="329046.A0A1Y2BU70"/>
<proteinExistence type="predicted"/>
<evidence type="ECO:0000313" key="2">
    <source>
        <dbReference type="Proteomes" id="UP000193642"/>
    </source>
</evidence>
<protein>
    <recommendedName>
        <fullName evidence="3">Hemerythrin-like domain-containing protein</fullName>
    </recommendedName>
</protein>
<gene>
    <name evidence="1" type="ORF">BCR33DRAFT_721388</name>
</gene>
<keyword evidence="2" id="KW-1185">Reference proteome</keyword>
<dbReference type="Proteomes" id="UP000193642">
    <property type="component" value="Unassembled WGS sequence"/>
</dbReference>
<evidence type="ECO:0000313" key="1">
    <source>
        <dbReference type="EMBL" id="ORY37665.1"/>
    </source>
</evidence>
<reference evidence="1 2" key="1">
    <citation type="submission" date="2016-07" db="EMBL/GenBank/DDBJ databases">
        <title>Pervasive Adenine N6-methylation of Active Genes in Fungi.</title>
        <authorList>
            <consortium name="DOE Joint Genome Institute"/>
            <person name="Mondo S.J."/>
            <person name="Dannebaum R.O."/>
            <person name="Kuo R.C."/>
            <person name="Labutti K."/>
            <person name="Haridas S."/>
            <person name="Kuo A."/>
            <person name="Salamov A."/>
            <person name="Ahrendt S.R."/>
            <person name="Lipzen A."/>
            <person name="Sullivan W."/>
            <person name="Andreopoulos W.B."/>
            <person name="Clum A."/>
            <person name="Lindquist E."/>
            <person name="Daum C."/>
            <person name="Ramamoorthy G.K."/>
            <person name="Gryganskyi A."/>
            <person name="Culley D."/>
            <person name="Magnuson J.K."/>
            <person name="James T.Y."/>
            <person name="O'Malley M.A."/>
            <person name="Stajich J.E."/>
            <person name="Spatafora J.W."/>
            <person name="Visel A."/>
            <person name="Grigoriev I.V."/>
        </authorList>
    </citation>
    <scope>NUCLEOTIDE SEQUENCE [LARGE SCALE GENOMIC DNA]</scope>
    <source>
        <strain evidence="1 2">JEL800</strain>
    </source>
</reference>